<comment type="caution">
    <text evidence="2">The sequence shown here is derived from an EMBL/GenBank/DDBJ whole genome shotgun (WGS) entry which is preliminary data.</text>
</comment>
<dbReference type="RefSeq" id="WP_052288166.1">
    <property type="nucleotide sequence ID" value="NZ_QVFV01000001.1"/>
</dbReference>
<dbReference type="Pfam" id="PF13767">
    <property type="entry name" value="DUF4168"/>
    <property type="match status" value="1"/>
</dbReference>
<reference evidence="2 3" key="1">
    <citation type="submission" date="2018-11" db="EMBL/GenBank/DDBJ databases">
        <title>Whole genome sequencing of an environmental sample.</title>
        <authorList>
            <person name="Sarangi A.N."/>
            <person name="Singh D."/>
            <person name="Tripathy S."/>
        </authorList>
    </citation>
    <scope>NUCLEOTIDE SEQUENCE [LARGE SCALE GENOMIC DNA]</scope>
    <source>
        <strain evidence="2 3">Lakshadweep</strain>
    </source>
</reference>
<feature type="domain" description="DUF4168" evidence="1">
    <location>
        <begin position="56"/>
        <end position="158"/>
    </location>
</feature>
<dbReference type="InterPro" id="IPR025433">
    <property type="entry name" value="DUF4168"/>
</dbReference>
<accession>A0A4Q7EFC6</accession>
<organism evidence="2 3">
    <name type="scientific">Leptolyngbya iicbica LK</name>
    <dbReference type="NCBI Taxonomy" id="2294035"/>
    <lineage>
        <taxon>Bacteria</taxon>
        <taxon>Bacillati</taxon>
        <taxon>Cyanobacteriota</taxon>
        <taxon>Cyanophyceae</taxon>
        <taxon>Leptolyngbyales</taxon>
        <taxon>Leptolyngbyaceae</taxon>
        <taxon>Leptolyngbya group</taxon>
        <taxon>Leptolyngbya</taxon>
        <taxon>Leptolyngbya iicbica</taxon>
    </lineage>
</organism>
<proteinExistence type="predicted"/>
<gene>
    <name evidence="2" type="ORF">DYY88_00020</name>
</gene>
<dbReference type="OrthoDB" id="565076at2"/>
<dbReference type="Proteomes" id="UP000292459">
    <property type="component" value="Unassembled WGS sequence"/>
</dbReference>
<sequence length="169" mass="19014">MTSFLVMPTAQRRQRWSKLLVIGVVSGWLGVVGLPATAGVQWPLTQQAAIAQSSISNEEITQYARAVLAIDQYRNAAYTQIKDILLTVEMDISAINMSCTNTQNISEVPRSVRRDVREILTRYCNDSRAAVEDMGLTARRFNQITDAHASDQTVFERIQQELLRLQEAQ</sequence>
<dbReference type="EMBL" id="QVFV01000001">
    <property type="protein sequence ID" value="RZM81716.1"/>
    <property type="molecule type" value="Genomic_DNA"/>
</dbReference>
<evidence type="ECO:0000313" key="3">
    <source>
        <dbReference type="Proteomes" id="UP000292459"/>
    </source>
</evidence>
<evidence type="ECO:0000259" key="1">
    <source>
        <dbReference type="Pfam" id="PF13767"/>
    </source>
</evidence>
<dbReference type="AlphaFoldDB" id="A0A4Q7EFC6"/>
<name>A0A4Q7EFC6_9CYAN</name>
<keyword evidence="3" id="KW-1185">Reference proteome</keyword>
<protein>
    <submittedName>
        <fullName evidence="2">DUF4168 domain-containing protein</fullName>
    </submittedName>
</protein>
<evidence type="ECO:0000313" key="2">
    <source>
        <dbReference type="EMBL" id="RZM81716.1"/>
    </source>
</evidence>